<evidence type="ECO:0000313" key="2">
    <source>
        <dbReference type="Proteomes" id="UP000092993"/>
    </source>
</evidence>
<organism evidence="1 2">
    <name type="scientific">Grifola frondosa</name>
    <name type="common">Maitake</name>
    <name type="synonym">Polyporus frondosus</name>
    <dbReference type="NCBI Taxonomy" id="5627"/>
    <lineage>
        <taxon>Eukaryota</taxon>
        <taxon>Fungi</taxon>
        <taxon>Dikarya</taxon>
        <taxon>Basidiomycota</taxon>
        <taxon>Agaricomycotina</taxon>
        <taxon>Agaricomycetes</taxon>
        <taxon>Polyporales</taxon>
        <taxon>Grifolaceae</taxon>
        <taxon>Grifola</taxon>
    </lineage>
</organism>
<evidence type="ECO:0000313" key="1">
    <source>
        <dbReference type="EMBL" id="OBZ69461.1"/>
    </source>
</evidence>
<proteinExistence type="predicted"/>
<sequence length="110" mass="12110">MHGRGSPSTRSSTPYQMSSVEVQWTGPAAKGVATLHPADYDNCHPQQWHEDKLSPIGNSFYSNCPSHTVSVSLDVIRNCFCSWHATLPVHIHRAHTTRSAVTIPGEASWT</sequence>
<gene>
    <name evidence="1" type="ORF">A0H81_10126</name>
</gene>
<keyword evidence="2" id="KW-1185">Reference proteome</keyword>
<reference evidence="1 2" key="1">
    <citation type="submission" date="2016-03" db="EMBL/GenBank/DDBJ databases">
        <title>Whole genome sequencing of Grifola frondosa 9006-11.</title>
        <authorList>
            <person name="Min B."/>
            <person name="Park H."/>
            <person name="Kim J.-G."/>
            <person name="Cho H."/>
            <person name="Oh Y.-L."/>
            <person name="Kong W.-S."/>
            <person name="Choi I.-G."/>
        </authorList>
    </citation>
    <scope>NUCLEOTIDE SEQUENCE [LARGE SCALE GENOMIC DNA]</scope>
    <source>
        <strain evidence="1 2">9006-11</strain>
    </source>
</reference>
<dbReference type="Proteomes" id="UP000092993">
    <property type="component" value="Unassembled WGS sequence"/>
</dbReference>
<protein>
    <submittedName>
        <fullName evidence="1">Uncharacterized protein</fullName>
    </submittedName>
</protein>
<name>A0A1C7LXQ6_GRIFR</name>
<comment type="caution">
    <text evidence="1">The sequence shown here is derived from an EMBL/GenBank/DDBJ whole genome shotgun (WGS) entry which is preliminary data.</text>
</comment>
<accession>A0A1C7LXQ6</accession>
<dbReference type="AlphaFoldDB" id="A0A1C7LXQ6"/>
<dbReference type="EMBL" id="LUGG01000015">
    <property type="protein sequence ID" value="OBZ69461.1"/>
    <property type="molecule type" value="Genomic_DNA"/>
</dbReference>